<dbReference type="PANTHER" id="PTHR43827:SF3">
    <property type="entry name" value="NADP-DEPENDENT OXIDOREDUCTASE DOMAIN-CONTAINING PROTEIN"/>
    <property type="match status" value="1"/>
</dbReference>
<evidence type="ECO:0000256" key="2">
    <source>
        <dbReference type="ARBA" id="ARBA00022857"/>
    </source>
</evidence>
<reference evidence="8" key="2">
    <citation type="submission" date="2020-09" db="EMBL/GenBank/DDBJ databases">
        <authorList>
            <person name="Sun Q."/>
            <person name="Ohkuma M."/>
        </authorList>
    </citation>
    <scope>NUCLEOTIDE SEQUENCE</scope>
    <source>
        <strain evidence="8">JCM 3131</strain>
    </source>
</reference>
<organism evidence="8 9">
    <name type="scientific">Streptomyces ruber</name>
    <dbReference type="NCBI Taxonomy" id="83378"/>
    <lineage>
        <taxon>Bacteria</taxon>
        <taxon>Bacillati</taxon>
        <taxon>Actinomycetota</taxon>
        <taxon>Actinomycetes</taxon>
        <taxon>Kitasatosporales</taxon>
        <taxon>Streptomycetaceae</taxon>
        <taxon>Streptomyces</taxon>
    </lineage>
</organism>
<dbReference type="InterPro" id="IPR023210">
    <property type="entry name" value="NADP_OxRdtase_dom"/>
</dbReference>
<evidence type="ECO:0000256" key="6">
    <source>
        <dbReference type="PIRSR" id="PIRSR000097-3"/>
    </source>
</evidence>
<evidence type="ECO:0000256" key="3">
    <source>
        <dbReference type="ARBA" id="ARBA00023002"/>
    </source>
</evidence>
<gene>
    <name evidence="8" type="ORF">GCM10010145_44310</name>
</gene>
<name>A0A918BJ11_9ACTN</name>
<evidence type="ECO:0000259" key="7">
    <source>
        <dbReference type="Pfam" id="PF00248"/>
    </source>
</evidence>
<comment type="similarity">
    <text evidence="1">Belongs to the aldo/keto reductase family.</text>
</comment>
<sequence>MNAAAPFPAAPSGNPHCSYATLEREGQTVTSIPVHTLNDGRKLPGIGLGTWPMDDGQAEQAVAEALELGYRLVDTAADYRNETGVGRGVARAGVAREEIVVTTKLPGRHHGYEETLASFEESRRRLGLDYVDLYLIHWPLPRVDRYVDSWKAMVKLREDGLVRSIGVSNFTPGHIDRLEKETGVLPAVNQIELHPLLPQDELRAFHADKGIVTESWSPLGRGGDLLEDPAIGRIAEAHGVTPGQVVLRWHVQLGAVPVPKSASPERQRQNLDVFGFELDADEVRAVADRTRRRLGGDPETHEEF</sequence>
<dbReference type="InterPro" id="IPR018170">
    <property type="entry name" value="Aldo/ket_reductase_CS"/>
</dbReference>
<dbReference type="InterPro" id="IPR020471">
    <property type="entry name" value="AKR"/>
</dbReference>
<proteinExistence type="inferred from homology"/>
<dbReference type="FunFam" id="3.20.20.100:FF:000002">
    <property type="entry name" value="2,5-diketo-D-gluconic acid reductase A"/>
    <property type="match status" value="1"/>
</dbReference>
<feature type="domain" description="NADP-dependent oxidoreductase" evidence="7">
    <location>
        <begin position="46"/>
        <end position="286"/>
    </location>
</feature>
<keyword evidence="3" id="KW-0560">Oxidoreductase</keyword>
<keyword evidence="9" id="KW-1185">Reference proteome</keyword>
<evidence type="ECO:0000256" key="5">
    <source>
        <dbReference type="PIRSR" id="PIRSR000097-2"/>
    </source>
</evidence>
<evidence type="ECO:0000313" key="8">
    <source>
        <dbReference type="EMBL" id="GGQ69648.1"/>
    </source>
</evidence>
<accession>A0A918BJ11</accession>
<comment type="caution">
    <text evidence="8">The sequence shown here is derived from an EMBL/GenBank/DDBJ whole genome shotgun (WGS) entry which is preliminary data.</text>
</comment>
<dbReference type="PRINTS" id="PR00069">
    <property type="entry name" value="ALDKETRDTASE"/>
</dbReference>
<dbReference type="PANTHER" id="PTHR43827">
    <property type="entry name" value="2,5-DIKETO-D-GLUCONIC ACID REDUCTASE"/>
    <property type="match status" value="1"/>
</dbReference>
<dbReference type="PROSITE" id="PS00063">
    <property type="entry name" value="ALDOKETO_REDUCTASE_3"/>
    <property type="match status" value="1"/>
</dbReference>
<dbReference type="PROSITE" id="PS00062">
    <property type="entry name" value="ALDOKETO_REDUCTASE_2"/>
    <property type="match status" value="1"/>
</dbReference>
<feature type="binding site" evidence="5">
    <location>
        <position position="137"/>
    </location>
    <ligand>
        <name>substrate</name>
    </ligand>
</feature>
<protein>
    <submittedName>
        <fullName evidence="8">Oxidoreductase</fullName>
    </submittedName>
</protein>
<dbReference type="PIRSF" id="PIRSF000097">
    <property type="entry name" value="AKR"/>
    <property type="match status" value="1"/>
</dbReference>
<evidence type="ECO:0000256" key="4">
    <source>
        <dbReference type="PIRSR" id="PIRSR000097-1"/>
    </source>
</evidence>
<dbReference type="SUPFAM" id="SSF51430">
    <property type="entry name" value="NAD(P)-linked oxidoreductase"/>
    <property type="match status" value="1"/>
</dbReference>
<dbReference type="Proteomes" id="UP000620156">
    <property type="component" value="Unassembled WGS sequence"/>
</dbReference>
<reference evidence="8" key="1">
    <citation type="journal article" date="2014" name="Int. J. Syst. Evol. Microbiol.">
        <title>Complete genome sequence of Corynebacterium casei LMG S-19264T (=DSM 44701T), isolated from a smear-ripened cheese.</title>
        <authorList>
            <consortium name="US DOE Joint Genome Institute (JGI-PGF)"/>
            <person name="Walter F."/>
            <person name="Albersmeier A."/>
            <person name="Kalinowski J."/>
            <person name="Ruckert C."/>
        </authorList>
    </citation>
    <scope>NUCLEOTIDE SEQUENCE</scope>
    <source>
        <strain evidence="8">JCM 3131</strain>
    </source>
</reference>
<feature type="active site" description="Proton donor" evidence="4">
    <location>
        <position position="79"/>
    </location>
</feature>
<dbReference type="PROSITE" id="PS00798">
    <property type="entry name" value="ALDOKETO_REDUCTASE_1"/>
    <property type="match status" value="1"/>
</dbReference>
<evidence type="ECO:0000256" key="1">
    <source>
        <dbReference type="ARBA" id="ARBA00007905"/>
    </source>
</evidence>
<dbReference type="Gene3D" id="3.20.20.100">
    <property type="entry name" value="NADP-dependent oxidoreductase domain"/>
    <property type="match status" value="1"/>
</dbReference>
<dbReference type="InterPro" id="IPR036812">
    <property type="entry name" value="NAD(P)_OxRdtase_dom_sf"/>
</dbReference>
<evidence type="ECO:0000313" key="9">
    <source>
        <dbReference type="Proteomes" id="UP000620156"/>
    </source>
</evidence>
<dbReference type="GO" id="GO:0016616">
    <property type="term" value="F:oxidoreductase activity, acting on the CH-OH group of donors, NAD or NADP as acceptor"/>
    <property type="evidence" value="ECO:0007669"/>
    <property type="project" value="UniProtKB-ARBA"/>
</dbReference>
<dbReference type="CDD" id="cd19132">
    <property type="entry name" value="AKR_AKR5D1_E1"/>
    <property type="match status" value="1"/>
</dbReference>
<dbReference type="Pfam" id="PF00248">
    <property type="entry name" value="Aldo_ket_red"/>
    <property type="match status" value="1"/>
</dbReference>
<keyword evidence="2" id="KW-0521">NADP</keyword>
<dbReference type="EMBL" id="BMQK01000010">
    <property type="protein sequence ID" value="GGQ69648.1"/>
    <property type="molecule type" value="Genomic_DNA"/>
</dbReference>
<feature type="site" description="Lowers pKa of active site Tyr" evidence="6">
    <location>
        <position position="104"/>
    </location>
</feature>
<dbReference type="AlphaFoldDB" id="A0A918BJ11"/>